<dbReference type="Pfam" id="PF18726">
    <property type="entry name" value="HEPN_SAV_6107"/>
    <property type="match status" value="1"/>
</dbReference>
<evidence type="ECO:0000313" key="2">
    <source>
        <dbReference type="EMBL" id="TVU56643.1"/>
    </source>
</evidence>
<dbReference type="AlphaFoldDB" id="A0A558GID6"/>
<proteinExistence type="predicted"/>
<organism evidence="2 3">
    <name type="scientific">Corynebacterium aurimucosum</name>
    <dbReference type="NCBI Taxonomy" id="169292"/>
    <lineage>
        <taxon>Bacteria</taxon>
        <taxon>Bacillati</taxon>
        <taxon>Actinomycetota</taxon>
        <taxon>Actinomycetes</taxon>
        <taxon>Mycobacteriales</taxon>
        <taxon>Corynebacteriaceae</taxon>
        <taxon>Corynebacterium</taxon>
    </lineage>
</organism>
<evidence type="ECO:0000259" key="1">
    <source>
        <dbReference type="Pfam" id="PF18726"/>
    </source>
</evidence>
<comment type="caution">
    <text evidence="2">The sequence shown here is derived from an EMBL/GenBank/DDBJ whole genome shotgun (WGS) entry which is preliminary data.</text>
</comment>
<protein>
    <recommendedName>
        <fullName evidence="1">SAV-6107-like HEPN domain-containing protein</fullName>
    </recommendedName>
</protein>
<name>A0A558GID6_9CORY</name>
<reference evidence="2 3" key="1">
    <citation type="submission" date="2019-07" db="EMBL/GenBank/DDBJ databases">
        <title>Draft genome of C. aurimucosum strain 14-2523.</title>
        <authorList>
            <person name="Pacheco L.G.C."/>
            <person name="Aguiar E.R.G.R."/>
            <person name="Navas J."/>
            <person name="Santos C.S."/>
            <person name="Rocha D.J.P.G."/>
        </authorList>
    </citation>
    <scope>NUCLEOTIDE SEQUENCE [LARGE SCALE GENOMIC DNA]</scope>
    <source>
        <strain evidence="2 3">14-2523</strain>
    </source>
</reference>
<feature type="domain" description="SAV-6107-like HEPN" evidence="1">
    <location>
        <begin position="49"/>
        <end position="135"/>
    </location>
</feature>
<sequence>MAQVISATAAARSRNREAMQRVQRDRFVNQALDLLADARRSAAEGSFADALEMAYRASLRAAGARVAASTVSRRRRLPTSAWEQVALIGLADAQWAEEFKEYSRVRSRVASGLDPVPEPDSVYQYLALAARYVDATESELGFGVMAA</sequence>
<dbReference type="Proteomes" id="UP000320531">
    <property type="component" value="Unassembled WGS sequence"/>
</dbReference>
<dbReference type="EMBL" id="VMTY01000018">
    <property type="protein sequence ID" value="TVU56643.1"/>
    <property type="molecule type" value="Genomic_DNA"/>
</dbReference>
<gene>
    <name evidence="2" type="ORF">FQK23_06840</name>
</gene>
<accession>A0A558GID6</accession>
<dbReference type="InterPro" id="IPR040891">
    <property type="entry name" value="HEPN_SAV_6107"/>
</dbReference>
<evidence type="ECO:0000313" key="3">
    <source>
        <dbReference type="Proteomes" id="UP000320531"/>
    </source>
</evidence>
<dbReference type="RefSeq" id="WP_070729774.1">
    <property type="nucleotide sequence ID" value="NZ_BAAAJC010000031.1"/>
</dbReference>